<evidence type="ECO:0000256" key="6">
    <source>
        <dbReference type="ARBA" id="ARBA00022908"/>
    </source>
</evidence>
<feature type="domain" description="Tyr recombinase" evidence="12">
    <location>
        <begin position="106"/>
        <end position="292"/>
    </location>
</feature>
<keyword evidence="9 10" id="KW-0131">Cell cycle</keyword>
<keyword evidence="8 10" id="KW-0233">DNA recombination</keyword>
<protein>
    <recommendedName>
        <fullName evidence="10 11">Tyrosine recombinase XerC</fullName>
    </recommendedName>
</protein>
<dbReference type="GO" id="GO:0006313">
    <property type="term" value="P:DNA transposition"/>
    <property type="evidence" value="ECO:0007669"/>
    <property type="project" value="UniProtKB-UniRule"/>
</dbReference>
<dbReference type="InterPro" id="IPR002104">
    <property type="entry name" value="Integrase_catalytic"/>
</dbReference>
<dbReference type="RefSeq" id="WP_008840961.1">
    <property type="nucleotide sequence ID" value="NZ_CAKMBA010000001.1"/>
</dbReference>
<evidence type="ECO:0000256" key="10">
    <source>
        <dbReference type="HAMAP-Rule" id="MF_01808"/>
    </source>
</evidence>
<dbReference type="InterPro" id="IPR044068">
    <property type="entry name" value="CB"/>
</dbReference>
<evidence type="ECO:0000256" key="8">
    <source>
        <dbReference type="ARBA" id="ARBA00023172"/>
    </source>
</evidence>
<comment type="subunit">
    <text evidence="10">Forms a cyclic heterotetrameric complex composed of two molecules of XerC and two molecules of XerD.</text>
</comment>
<accession>A0AAW8YEV5</accession>
<dbReference type="GO" id="GO:0005737">
    <property type="term" value="C:cytoplasm"/>
    <property type="evidence" value="ECO:0007669"/>
    <property type="project" value="UniProtKB-SubCell"/>
</dbReference>
<dbReference type="PANTHER" id="PTHR30349:SF77">
    <property type="entry name" value="TYROSINE RECOMBINASE XERC"/>
    <property type="match status" value="1"/>
</dbReference>
<dbReference type="PROSITE" id="PS51898">
    <property type="entry name" value="TYR_RECOMBINASE"/>
    <property type="match status" value="1"/>
</dbReference>
<evidence type="ECO:0000256" key="11">
    <source>
        <dbReference type="NCBIfam" id="TIGR02224"/>
    </source>
</evidence>
<dbReference type="InterPro" id="IPR023009">
    <property type="entry name" value="Tyrosine_recombinase_XerC/XerD"/>
</dbReference>
<feature type="active site" evidence="10">
    <location>
        <position position="244"/>
    </location>
</feature>
<dbReference type="InterPro" id="IPR011010">
    <property type="entry name" value="DNA_brk_join_enz"/>
</dbReference>
<dbReference type="Gene3D" id="1.10.443.10">
    <property type="entry name" value="Intergrase catalytic core"/>
    <property type="match status" value="1"/>
</dbReference>
<comment type="subcellular location">
    <subcellularLocation>
        <location evidence="1 10">Cytoplasm</location>
    </subcellularLocation>
</comment>
<reference evidence="14" key="1">
    <citation type="journal article" date="2023" name="PeerJ">
        <title>Selection and evaluation of lactic acid bacteria from chicken feces in Thailand as potential probiotics.</title>
        <authorList>
            <person name="Khurajog B."/>
            <person name="Disastra Y."/>
            <person name="Lawwyne L.D."/>
            <person name="Sirichokchatchawan W."/>
            <person name="Niyomtham W."/>
            <person name="Yindee J."/>
            <person name="Hampson D.J."/>
            <person name="Prapasarakul N."/>
        </authorList>
    </citation>
    <scope>NUCLEOTIDE SEQUENCE</scope>
    <source>
        <strain evidence="14">BF9</strain>
    </source>
</reference>
<evidence type="ECO:0000313" key="15">
    <source>
        <dbReference type="Proteomes" id="UP001280897"/>
    </source>
</evidence>
<evidence type="ECO:0000256" key="5">
    <source>
        <dbReference type="ARBA" id="ARBA00022829"/>
    </source>
</evidence>
<feature type="active site" evidence="10">
    <location>
        <position position="171"/>
    </location>
</feature>
<evidence type="ECO:0000256" key="1">
    <source>
        <dbReference type="ARBA" id="ARBA00004496"/>
    </source>
</evidence>
<comment type="caution">
    <text evidence="14">The sequence shown here is derived from an EMBL/GenBank/DDBJ whole genome shotgun (WGS) entry which is preliminary data.</text>
</comment>
<feature type="active site" evidence="10">
    <location>
        <position position="247"/>
    </location>
</feature>
<dbReference type="CDD" id="cd00798">
    <property type="entry name" value="INT_XerDC_C"/>
    <property type="match status" value="1"/>
</dbReference>
<dbReference type="SUPFAM" id="SSF56349">
    <property type="entry name" value="DNA breaking-rejoining enzymes"/>
    <property type="match status" value="1"/>
</dbReference>
<evidence type="ECO:0000256" key="3">
    <source>
        <dbReference type="ARBA" id="ARBA00022490"/>
    </source>
</evidence>
<dbReference type="GO" id="GO:0051301">
    <property type="term" value="P:cell division"/>
    <property type="evidence" value="ECO:0007669"/>
    <property type="project" value="UniProtKB-UniRule"/>
</dbReference>
<gene>
    <name evidence="10 14" type="primary">xerC</name>
    <name evidence="14" type="ORF">R0G89_01510</name>
</gene>
<keyword evidence="7 10" id="KW-0238">DNA-binding</keyword>
<dbReference type="InterPro" id="IPR013762">
    <property type="entry name" value="Integrase-like_cat_sf"/>
</dbReference>
<dbReference type="GO" id="GO:0003677">
    <property type="term" value="F:DNA binding"/>
    <property type="evidence" value="ECO:0007669"/>
    <property type="project" value="UniProtKB-UniRule"/>
</dbReference>
<sequence>MDWIEQFKRYLTVERQYSDKTVTAYLEDLQEFQKFLQTTGNKPELLAVDRFDANVFMSYLFDQNLKRTSISRKVSSLRAFYRFLIKNDVIAKNPFEFVQLKKHADHLPRFFYEKEMNQLFDTVYQDQGPLHLRNAALLEVLYGTGMRVSECTNLRWTDIDFSMQTILILGKGNKERYVPFGRYAKHALEDYRQNEWSGLLEKYHQTHQYVFVNHYGQPITVAGVEYVLNQIIKNSSLNGKIHPHMLRHSFATAMLNNGADLRTVQELLGHASLSTTQIYTHVTKEKLQESYRKFFPRSTKS</sequence>
<dbReference type="HAMAP" id="MF_01808">
    <property type="entry name" value="Recomb_XerC_XerD"/>
    <property type="match status" value="1"/>
</dbReference>
<evidence type="ECO:0000259" key="12">
    <source>
        <dbReference type="PROSITE" id="PS51898"/>
    </source>
</evidence>
<keyword evidence="5 10" id="KW-0159">Chromosome partition</keyword>
<evidence type="ECO:0000256" key="7">
    <source>
        <dbReference type="ARBA" id="ARBA00023125"/>
    </source>
</evidence>
<keyword evidence="6 10" id="KW-0229">DNA integration</keyword>
<organism evidence="14 15">
    <name type="scientific">Pediococcus acidilactici</name>
    <dbReference type="NCBI Taxonomy" id="1254"/>
    <lineage>
        <taxon>Bacteria</taxon>
        <taxon>Bacillati</taxon>
        <taxon>Bacillota</taxon>
        <taxon>Bacilli</taxon>
        <taxon>Lactobacillales</taxon>
        <taxon>Lactobacillaceae</taxon>
        <taxon>Pediococcus</taxon>
        <taxon>Pediococcus acidilactici group</taxon>
    </lineage>
</organism>
<dbReference type="NCBIfam" id="TIGR02224">
    <property type="entry name" value="recomb_XerC"/>
    <property type="match status" value="1"/>
</dbReference>
<dbReference type="NCBIfam" id="NF040815">
    <property type="entry name" value="recomb_XerA_Arch"/>
    <property type="match status" value="1"/>
</dbReference>
<comment type="function">
    <text evidence="10">Site-specific tyrosine recombinase, which acts by catalyzing the cutting and rejoining of the recombining DNA molecules. The XerC-XerD complex is essential to convert dimers of the bacterial chromosome into monomers to permit their segregation at cell division. It also contributes to the segregational stability of plasmids.</text>
</comment>
<reference evidence="14" key="2">
    <citation type="submission" date="2023-10" db="EMBL/GenBank/DDBJ databases">
        <authorList>
            <person name="Khurajog B."/>
        </authorList>
    </citation>
    <scope>NUCLEOTIDE SEQUENCE</scope>
    <source>
        <strain evidence="14">BF9</strain>
    </source>
</reference>
<dbReference type="Pfam" id="PF00589">
    <property type="entry name" value="Phage_integrase"/>
    <property type="match status" value="1"/>
</dbReference>
<evidence type="ECO:0000259" key="13">
    <source>
        <dbReference type="PROSITE" id="PS51900"/>
    </source>
</evidence>
<dbReference type="Gene3D" id="1.10.150.130">
    <property type="match status" value="1"/>
</dbReference>
<dbReference type="EMBL" id="JAWJAV010000001">
    <property type="protein sequence ID" value="MDV2620415.1"/>
    <property type="molecule type" value="Genomic_DNA"/>
</dbReference>
<comment type="similarity">
    <text evidence="2 10">Belongs to the 'phage' integrase family. XerC subfamily.</text>
</comment>
<keyword evidence="4 10" id="KW-0132">Cell division</keyword>
<name>A0AAW8YEV5_PEDAC</name>
<proteinExistence type="inferred from homology"/>
<feature type="active site" evidence="10">
    <location>
        <position position="147"/>
    </location>
</feature>
<dbReference type="GO" id="GO:0009037">
    <property type="term" value="F:tyrosine-based site-specific recombinase activity"/>
    <property type="evidence" value="ECO:0007669"/>
    <property type="project" value="UniProtKB-UniRule"/>
</dbReference>
<dbReference type="InterPro" id="IPR011931">
    <property type="entry name" value="Recomb_XerC"/>
</dbReference>
<dbReference type="KEGG" id="paci:A4V11_01850"/>
<keyword evidence="3 10" id="KW-0963">Cytoplasm</keyword>
<feature type="active site" description="O-(3'-phospho-DNA)-tyrosine intermediate" evidence="10">
    <location>
        <position position="279"/>
    </location>
</feature>
<dbReference type="InterPro" id="IPR050090">
    <property type="entry name" value="Tyrosine_recombinase_XerCD"/>
</dbReference>
<dbReference type="Proteomes" id="UP001280897">
    <property type="component" value="Unassembled WGS sequence"/>
</dbReference>
<dbReference type="NCBIfam" id="NF001399">
    <property type="entry name" value="PRK00283.1"/>
    <property type="match status" value="1"/>
</dbReference>
<dbReference type="InterPro" id="IPR004107">
    <property type="entry name" value="Integrase_SAM-like_N"/>
</dbReference>
<evidence type="ECO:0000256" key="9">
    <source>
        <dbReference type="ARBA" id="ARBA00023306"/>
    </source>
</evidence>
<evidence type="ECO:0000313" key="14">
    <source>
        <dbReference type="EMBL" id="MDV2620415.1"/>
    </source>
</evidence>
<feature type="active site" evidence="10">
    <location>
        <position position="270"/>
    </location>
</feature>
<dbReference type="PANTHER" id="PTHR30349">
    <property type="entry name" value="PHAGE INTEGRASE-RELATED"/>
    <property type="match status" value="1"/>
</dbReference>
<dbReference type="InterPro" id="IPR010998">
    <property type="entry name" value="Integrase_recombinase_N"/>
</dbReference>
<dbReference type="PROSITE" id="PS51900">
    <property type="entry name" value="CB"/>
    <property type="match status" value="1"/>
</dbReference>
<dbReference type="GeneID" id="57365911"/>
<dbReference type="Pfam" id="PF02899">
    <property type="entry name" value="Phage_int_SAM_1"/>
    <property type="match status" value="1"/>
</dbReference>
<dbReference type="GO" id="GO:0007059">
    <property type="term" value="P:chromosome segregation"/>
    <property type="evidence" value="ECO:0007669"/>
    <property type="project" value="UniProtKB-UniRule"/>
</dbReference>
<evidence type="ECO:0000256" key="2">
    <source>
        <dbReference type="ARBA" id="ARBA00006657"/>
    </source>
</evidence>
<dbReference type="AlphaFoldDB" id="A0AAW8YEV5"/>
<evidence type="ECO:0000256" key="4">
    <source>
        <dbReference type="ARBA" id="ARBA00022618"/>
    </source>
</evidence>
<feature type="domain" description="Core-binding (CB)" evidence="13">
    <location>
        <begin position="1"/>
        <end position="85"/>
    </location>
</feature>